<dbReference type="KEGG" id="sva:SVA_1890"/>
<keyword evidence="6 9" id="KW-0413">Isomerase</keyword>
<dbReference type="GO" id="GO:0003723">
    <property type="term" value="F:RNA binding"/>
    <property type="evidence" value="ECO:0007669"/>
    <property type="project" value="UniProtKB-KW"/>
</dbReference>
<accession>A0A1B4VA72</accession>
<dbReference type="EMBL" id="AP014936">
    <property type="protein sequence ID" value="BAU48444.1"/>
    <property type="molecule type" value="Genomic_DNA"/>
</dbReference>
<sequence length="315" mass="35178">MDEQKGVRFLQIDESRAGQRLDNFLLGHLKGVPRSHVYRLLRRGEVRVNGGRAKPEYRLEAGDRIRVPPVRTAAAPSPVSAAGFEWLNDRILYEDDELLVLDKPAGLAVHGGSNVPVGLIEAVRLLRPHHTLIELAHRLDRDTSGCLILAKDRSVLLALHRMFRAGGVEKRYLALVRGRWRGGPREVRAALERGPERGGERRVEVRAEGKEAASRFSPRGHFGPATLVEIRLYTGRTHQARVHAAHIGHPIAGDDKYGDRDFNREMRQLGLRRLFLHAASLRFAHPSGRGRIAVEAALPPELSRLLNGLRNEPAV</sequence>
<evidence type="ECO:0000256" key="5">
    <source>
        <dbReference type="ARBA" id="ARBA00022884"/>
    </source>
</evidence>
<dbReference type="AlphaFoldDB" id="A0A1B4VA72"/>
<dbReference type="CDD" id="cd00165">
    <property type="entry name" value="S4"/>
    <property type="match status" value="1"/>
</dbReference>
<feature type="domain" description="RNA-binding S4" evidence="10">
    <location>
        <begin position="19"/>
        <end position="78"/>
    </location>
</feature>
<organism evidence="11 12">
    <name type="scientific">Sulfurifustis variabilis</name>
    <dbReference type="NCBI Taxonomy" id="1675686"/>
    <lineage>
        <taxon>Bacteria</taxon>
        <taxon>Pseudomonadati</taxon>
        <taxon>Pseudomonadota</taxon>
        <taxon>Gammaproteobacteria</taxon>
        <taxon>Acidiferrobacterales</taxon>
        <taxon>Acidiferrobacteraceae</taxon>
        <taxon>Sulfurifustis</taxon>
    </lineage>
</organism>
<dbReference type="InterPro" id="IPR006224">
    <property type="entry name" value="PsdUridine_synth_RluA-like_CS"/>
</dbReference>
<keyword evidence="4" id="KW-0698">rRNA processing</keyword>
<evidence type="ECO:0000256" key="1">
    <source>
        <dbReference type="ARBA" id="ARBA00000381"/>
    </source>
</evidence>
<comment type="catalytic activity">
    <reaction evidence="1">
        <text>uridine(955/2504/2580) in 23S rRNA = pseudouridine(955/2504/2580) in 23S rRNA</text>
        <dbReference type="Rhea" id="RHEA:42528"/>
        <dbReference type="Rhea" id="RHEA-COMP:10099"/>
        <dbReference type="Rhea" id="RHEA-COMP:10100"/>
        <dbReference type="ChEBI" id="CHEBI:65314"/>
        <dbReference type="ChEBI" id="CHEBI:65315"/>
        <dbReference type="EC" id="5.4.99.24"/>
    </reaction>
</comment>
<dbReference type="EC" id="5.4.99.-" evidence="9"/>
<evidence type="ECO:0000256" key="4">
    <source>
        <dbReference type="ARBA" id="ARBA00022552"/>
    </source>
</evidence>
<dbReference type="PROSITE" id="PS50889">
    <property type="entry name" value="S4"/>
    <property type="match status" value="1"/>
</dbReference>
<evidence type="ECO:0000256" key="2">
    <source>
        <dbReference type="ARBA" id="ARBA00002876"/>
    </source>
</evidence>
<protein>
    <recommendedName>
        <fullName evidence="9">Pseudouridine synthase</fullName>
        <ecNumber evidence="9">5.4.99.-</ecNumber>
    </recommendedName>
</protein>
<evidence type="ECO:0000256" key="9">
    <source>
        <dbReference type="RuleBase" id="RU362028"/>
    </source>
</evidence>
<dbReference type="PANTHER" id="PTHR21600:SF92">
    <property type="entry name" value="RIBOSOMAL LARGE SUBUNIT PSEUDOURIDINE SYNTHASE C"/>
    <property type="match status" value="1"/>
</dbReference>
<evidence type="ECO:0000256" key="7">
    <source>
        <dbReference type="PIRSR" id="PIRSR606225-1"/>
    </source>
</evidence>
<evidence type="ECO:0000313" key="12">
    <source>
        <dbReference type="Proteomes" id="UP000218899"/>
    </source>
</evidence>
<evidence type="ECO:0000256" key="3">
    <source>
        <dbReference type="ARBA" id="ARBA00010876"/>
    </source>
</evidence>
<dbReference type="InterPro" id="IPR020103">
    <property type="entry name" value="PsdUridine_synth_cat_dom_sf"/>
</dbReference>
<gene>
    <name evidence="11" type="ORF">SVA_1890</name>
</gene>
<dbReference type="Pfam" id="PF01479">
    <property type="entry name" value="S4"/>
    <property type="match status" value="1"/>
</dbReference>
<dbReference type="RefSeq" id="WP_096460951.1">
    <property type="nucleotide sequence ID" value="NZ_AP014936.1"/>
</dbReference>
<dbReference type="InterPro" id="IPR002942">
    <property type="entry name" value="S4_RNA-bd"/>
</dbReference>
<keyword evidence="5 8" id="KW-0694">RNA-binding</keyword>
<dbReference type="Pfam" id="PF00849">
    <property type="entry name" value="PseudoU_synth_2"/>
    <property type="match status" value="1"/>
</dbReference>
<dbReference type="Gene3D" id="3.10.290.10">
    <property type="entry name" value="RNA-binding S4 domain"/>
    <property type="match status" value="1"/>
</dbReference>
<dbReference type="InterPro" id="IPR006145">
    <property type="entry name" value="PsdUridine_synth_RsuA/RluA"/>
</dbReference>
<dbReference type="GO" id="GO:0160141">
    <property type="term" value="F:23S rRNA pseudouridine(955/2504/2580) synthase activity"/>
    <property type="evidence" value="ECO:0007669"/>
    <property type="project" value="UniProtKB-EC"/>
</dbReference>
<dbReference type="InterPro" id="IPR036986">
    <property type="entry name" value="S4_RNA-bd_sf"/>
</dbReference>
<dbReference type="CDD" id="cd02869">
    <property type="entry name" value="PseudoU_synth_RluA_like"/>
    <property type="match status" value="1"/>
</dbReference>
<dbReference type="OrthoDB" id="9807829at2"/>
<dbReference type="InterPro" id="IPR050188">
    <property type="entry name" value="RluA_PseudoU_synthase"/>
</dbReference>
<dbReference type="GO" id="GO:0000455">
    <property type="term" value="P:enzyme-directed rRNA pseudouridine synthesis"/>
    <property type="evidence" value="ECO:0007669"/>
    <property type="project" value="UniProtKB-ARBA"/>
</dbReference>
<comment type="function">
    <text evidence="2">Responsible for synthesis of pseudouridine from uracil at positions 955, 2504 and 2580 in 23S ribosomal RNA.</text>
</comment>
<name>A0A1B4VA72_9GAMM</name>
<dbReference type="NCBIfam" id="TIGR00005">
    <property type="entry name" value="rluA_subfam"/>
    <property type="match status" value="1"/>
</dbReference>
<dbReference type="Proteomes" id="UP000218899">
    <property type="component" value="Chromosome"/>
</dbReference>
<dbReference type="PANTHER" id="PTHR21600">
    <property type="entry name" value="MITOCHONDRIAL RNA PSEUDOURIDINE SYNTHASE"/>
    <property type="match status" value="1"/>
</dbReference>
<keyword evidence="12" id="KW-1185">Reference proteome</keyword>
<proteinExistence type="inferred from homology"/>
<feature type="active site" evidence="7">
    <location>
        <position position="140"/>
    </location>
</feature>
<dbReference type="SUPFAM" id="SSF55120">
    <property type="entry name" value="Pseudouridine synthase"/>
    <property type="match status" value="1"/>
</dbReference>
<comment type="similarity">
    <text evidence="3 9">Belongs to the pseudouridine synthase RluA family.</text>
</comment>
<dbReference type="InterPro" id="IPR006225">
    <property type="entry name" value="PsdUridine_synth_RluC/D"/>
</dbReference>
<dbReference type="SMART" id="SM00363">
    <property type="entry name" value="S4"/>
    <property type="match status" value="1"/>
</dbReference>
<dbReference type="PROSITE" id="PS01129">
    <property type="entry name" value="PSI_RLU"/>
    <property type="match status" value="1"/>
</dbReference>
<evidence type="ECO:0000259" key="10">
    <source>
        <dbReference type="SMART" id="SM00363"/>
    </source>
</evidence>
<dbReference type="SUPFAM" id="SSF55174">
    <property type="entry name" value="Alpha-L RNA-binding motif"/>
    <property type="match status" value="1"/>
</dbReference>
<evidence type="ECO:0000256" key="8">
    <source>
        <dbReference type="PROSITE-ProRule" id="PRU00182"/>
    </source>
</evidence>
<evidence type="ECO:0000256" key="6">
    <source>
        <dbReference type="ARBA" id="ARBA00023235"/>
    </source>
</evidence>
<dbReference type="Gene3D" id="3.30.2350.10">
    <property type="entry name" value="Pseudouridine synthase"/>
    <property type="match status" value="1"/>
</dbReference>
<evidence type="ECO:0000313" key="11">
    <source>
        <dbReference type="EMBL" id="BAU48444.1"/>
    </source>
</evidence>
<comment type="catalytic activity">
    <reaction evidence="9">
        <text>a uridine in RNA = a pseudouridine in RNA</text>
        <dbReference type="Rhea" id="RHEA:48348"/>
        <dbReference type="Rhea" id="RHEA-COMP:12068"/>
        <dbReference type="Rhea" id="RHEA-COMP:12069"/>
        <dbReference type="ChEBI" id="CHEBI:65314"/>
        <dbReference type="ChEBI" id="CHEBI:65315"/>
    </reaction>
</comment>
<reference evidence="11 12" key="1">
    <citation type="submission" date="2015-08" db="EMBL/GenBank/DDBJ databases">
        <title>Complete genome sequence of Sulfurifustis variabilis.</title>
        <authorList>
            <person name="Miura A."/>
            <person name="Kojima H."/>
            <person name="Fukui M."/>
        </authorList>
    </citation>
    <scope>NUCLEOTIDE SEQUENCE [LARGE SCALE GENOMIC DNA]</scope>
    <source>
        <strain evidence="12">skN76</strain>
    </source>
</reference>